<comment type="caution">
    <text evidence="2">The sequence shown here is derived from an EMBL/GenBank/DDBJ whole genome shotgun (WGS) entry which is preliminary data.</text>
</comment>
<name>A0A3N6RYN5_BRACR</name>
<accession>A0A3N6RYN5</accession>
<reference evidence="2" key="1">
    <citation type="submission" date="2019-12" db="EMBL/GenBank/DDBJ databases">
        <title>Genome sequencing and annotation of Brassica cretica.</title>
        <authorList>
            <person name="Studholme D.J."/>
            <person name="Sarris P.F."/>
        </authorList>
    </citation>
    <scope>NUCLEOTIDE SEQUENCE</scope>
    <source>
        <strain evidence="2">PFS-102/07</strain>
        <tissue evidence="2">Leaf</tissue>
    </source>
</reference>
<dbReference type="EMBL" id="QGKV02000759">
    <property type="protein sequence ID" value="KAF3569370.1"/>
    <property type="molecule type" value="Genomic_DNA"/>
</dbReference>
<evidence type="ECO:0000313" key="3">
    <source>
        <dbReference type="EMBL" id="KAF3569370.1"/>
    </source>
</evidence>
<protein>
    <submittedName>
        <fullName evidence="2">Uncharacterized protein</fullName>
    </submittedName>
</protein>
<gene>
    <name evidence="3" type="ORF">DY000_02012925</name>
    <name evidence="2" type="ORF">F2Q70_00001787</name>
</gene>
<feature type="region of interest" description="Disordered" evidence="1">
    <location>
        <begin position="89"/>
        <end position="150"/>
    </location>
</feature>
<feature type="compositionally biased region" description="Polar residues" evidence="1">
    <location>
        <begin position="103"/>
        <end position="112"/>
    </location>
</feature>
<evidence type="ECO:0000313" key="4">
    <source>
        <dbReference type="Proteomes" id="UP000266723"/>
    </source>
</evidence>
<evidence type="ECO:0000313" key="2">
    <source>
        <dbReference type="EMBL" id="KAF2576378.1"/>
    </source>
</evidence>
<reference evidence="3" key="2">
    <citation type="submission" date="2019-12" db="EMBL/GenBank/DDBJ databases">
        <authorList>
            <person name="Studholme D.J."/>
            <person name="Sarris P."/>
        </authorList>
    </citation>
    <scope>NUCLEOTIDE SEQUENCE</scope>
    <source>
        <strain evidence="3">PFS-1207/04</strain>
        <tissue evidence="3">Leaf</tissue>
    </source>
</reference>
<evidence type="ECO:0000256" key="1">
    <source>
        <dbReference type="SAM" id="MobiDB-lite"/>
    </source>
</evidence>
<dbReference type="Proteomes" id="UP000266723">
    <property type="component" value="Unassembled WGS sequence"/>
</dbReference>
<dbReference type="AlphaFoldDB" id="A0A3N6RYN5"/>
<dbReference type="EMBL" id="QGKY02001015">
    <property type="protein sequence ID" value="KAF2576378.1"/>
    <property type="molecule type" value="Genomic_DNA"/>
</dbReference>
<proteinExistence type="predicted"/>
<organism evidence="2">
    <name type="scientific">Brassica cretica</name>
    <name type="common">Mustard</name>
    <dbReference type="NCBI Taxonomy" id="69181"/>
    <lineage>
        <taxon>Eukaryota</taxon>
        <taxon>Viridiplantae</taxon>
        <taxon>Streptophyta</taxon>
        <taxon>Embryophyta</taxon>
        <taxon>Tracheophyta</taxon>
        <taxon>Spermatophyta</taxon>
        <taxon>Magnoliopsida</taxon>
        <taxon>eudicotyledons</taxon>
        <taxon>Gunneridae</taxon>
        <taxon>Pentapetalae</taxon>
        <taxon>rosids</taxon>
        <taxon>malvids</taxon>
        <taxon>Brassicales</taxon>
        <taxon>Brassicaceae</taxon>
        <taxon>Brassiceae</taxon>
        <taxon>Brassica</taxon>
    </lineage>
</organism>
<keyword evidence="4" id="KW-1185">Reference proteome</keyword>
<sequence>MTTQRNINQTRFLIQVPATGSKGYDSRLRVRVQAASTPTSATHICFIPPPILLPTMAKPITNQNERRIVAKEKREQDLVRGLKGVKLASSLLPGRKLDPPRPSTLNADSSPHSLARVSPPLQEGPSSPLRTNFGVHHPRQNSLHIDPVWN</sequence>
<reference evidence="3 4" key="3">
    <citation type="journal article" date="2020" name="BMC Genomics">
        <title>Intraspecific diversification of the crop wild relative Brassica cretica Lam. using demographic model selection.</title>
        <authorList>
            <person name="Kioukis A."/>
            <person name="Michalopoulou V.A."/>
            <person name="Briers L."/>
            <person name="Pirintsos S."/>
            <person name="Studholme D.J."/>
            <person name="Pavlidis P."/>
            <person name="Sarris P.F."/>
        </authorList>
    </citation>
    <scope>NUCLEOTIDE SEQUENCE [LARGE SCALE GENOMIC DNA]</scope>
    <source>
        <strain evidence="4">cv. PFS-1207/04</strain>
        <strain evidence="3">PFS-1207/04</strain>
    </source>
</reference>